<feature type="transmembrane region" description="Helical" evidence="2">
    <location>
        <begin position="173"/>
        <end position="194"/>
    </location>
</feature>
<dbReference type="EMBL" id="CAJNDS010002129">
    <property type="protein sequence ID" value="CAE7342759.1"/>
    <property type="molecule type" value="Genomic_DNA"/>
</dbReference>
<keyword evidence="2" id="KW-1133">Transmembrane helix</keyword>
<evidence type="ECO:0000256" key="2">
    <source>
        <dbReference type="SAM" id="Phobius"/>
    </source>
</evidence>
<sequence>MTMASAAEPLLEAGPDLEAGTPQQSEDETVPEEQPQRMPVYRDILCCLPRSKIYHWFHQNNLPSTLGYAWSMLSRRRLRALTTLAIFVSSLLAEGMSQGFEENLLFNNVIFGLLLCFAGCAPAFMESSNLPDVALGVAASEHTWRAAWRVIGTTDEGTSAWERRDALCSEHLAMFWVIVLVVMCCGDVYALGAYGSALVILQQTTGVPGVPCFLVAFCMLVPVYLAERVWCSAYAELYRNRLAIRKLLSGTGGAWLTVDIEAGHILEMSPALTAFVGPVQKKCGIADLVRHHKDKETLDHLVVGCSIAASAETAARRKGIRWAEYTTLLEENVEAALAPRVVDSLRCARCPKGVRARLVPYNLSAKDRRLCIWVETGSPEPTDPRVELAMREQAVAENESSSSLKLQSVETRERRVEELERALEQMHLLYLKGLAEQEHHERCIEKQQEMKDKELDGEVPV</sequence>
<protein>
    <submittedName>
        <fullName evidence="3">ANK1 protein</fullName>
    </submittedName>
</protein>
<dbReference type="AlphaFoldDB" id="A0A812P2S6"/>
<feature type="transmembrane region" description="Helical" evidence="2">
    <location>
        <begin position="104"/>
        <end position="125"/>
    </location>
</feature>
<evidence type="ECO:0000313" key="4">
    <source>
        <dbReference type="Proteomes" id="UP000604046"/>
    </source>
</evidence>
<dbReference type="Proteomes" id="UP000604046">
    <property type="component" value="Unassembled WGS sequence"/>
</dbReference>
<gene>
    <name evidence="3" type="primary">ANK1</name>
    <name evidence="3" type="ORF">SNAT2548_LOCUS17950</name>
</gene>
<comment type="caution">
    <text evidence="3">The sequence shown here is derived from an EMBL/GenBank/DDBJ whole genome shotgun (WGS) entry which is preliminary data.</text>
</comment>
<reference evidence="3" key="1">
    <citation type="submission" date="2021-02" db="EMBL/GenBank/DDBJ databases">
        <authorList>
            <person name="Dougan E. K."/>
            <person name="Rhodes N."/>
            <person name="Thang M."/>
            <person name="Chan C."/>
        </authorList>
    </citation>
    <scope>NUCLEOTIDE SEQUENCE</scope>
</reference>
<evidence type="ECO:0000256" key="1">
    <source>
        <dbReference type="SAM" id="MobiDB-lite"/>
    </source>
</evidence>
<organism evidence="3 4">
    <name type="scientific">Symbiodinium natans</name>
    <dbReference type="NCBI Taxonomy" id="878477"/>
    <lineage>
        <taxon>Eukaryota</taxon>
        <taxon>Sar</taxon>
        <taxon>Alveolata</taxon>
        <taxon>Dinophyceae</taxon>
        <taxon>Suessiales</taxon>
        <taxon>Symbiodiniaceae</taxon>
        <taxon>Symbiodinium</taxon>
    </lineage>
</organism>
<feature type="transmembrane region" description="Helical" evidence="2">
    <location>
        <begin position="206"/>
        <end position="226"/>
    </location>
</feature>
<evidence type="ECO:0000313" key="3">
    <source>
        <dbReference type="EMBL" id="CAE7342759.1"/>
    </source>
</evidence>
<keyword evidence="4" id="KW-1185">Reference proteome</keyword>
<name>A0A812P2S6_9DINO</name>
<keyword evidence="2" id="KW-0472">Membrane</keyword>
<proteinExistence type="predicted"/>
<accession>A0A812P2S6</accession>
<feature type="region of interest" description="Disordered" evidence="1">
    <location>
        <begin position="1"/>
        <end position="35"/>
    </location>
</feature>
<keyword evidence="2" id="KW-0812">Transmembrane</keyword>